<dbReference type="AlphaFoldDB" id="A0A7C8MMU6"/>
<dbReference type="Proteomes" id="UP000481858">
    <property type="component" value="Unassembled WGS sequence"/>
</dbReference>
<feature type="active site" description="Proton donor" evidence="4">
    <location>
        <position position="339"/>
    </location>
</feature>
<reference evidence="7 8" key="1">
    <citation type="submission" date="2019-12" db="EMBL/GenBank/DDBJ databases">
        <title>Draft genome sequence of the ascomycete Xylaria multiplex DSM 110363.</title>
        <authorList>
            <person name="Buettner E."/>
            <person name="Kellner H."/>
        </authorList>
    </citation>
    <scope>NUCLEOTIDE SEQUENCE [LARGE SCALE GENOMIC DNA]</scope>
    <source>
        <strain evidence="7 8">DSM 110363</strain>
    </source>
</reference>
<dbReference type="InterPro" id="IPR016292">
    <property type="entry name" value="Epoxide_hydrolase"/>
</dbReference>
<organism evidence="7 8">
    <name type="scientific">Xylaria multiplex</name>
    <dbReference type="NCBI Taxonomy" id="323545"/>
    <lineage>
        <taxon>Eukaryota</taxon>
        <taxon>Fungi</taxon>
        <taxon>Dikarya</taxon>
        <taxon>Ascomycota</taxon>
        <taxon>Pezizomycotina</taxon>
        <taxon>Sordariomycetes</taxon>
        <taxon>Xylariomycetidae</taxon>
        <taxon>Xylariales</taxon>
        <taxon>Xylariaceae</taxon>
        <taxon>Xylaria</taxon>
    </lineage>
</organism>
<dbReference type="InterPro" id="IPR029058">
    <property type="entry name" value="AB_hydrolase_fold"/>
</dbReference>
<feature type="signal peptide" evidence="5">
    <location>
        <begin position="1"/>
        <end position="26"/>
    </location>
</feature>
<dbReference type="GO" id="GO:0097176">
    <property type="term" value="P:epoxide metabolic process"/>
    <property type="evidence" value="ECO:0007669"/>
    <property type="project" value="TreeGrafter"/>
</dbReference>
<dbReference type="PRINTS" id="PR00412">
    <property type="entry name" value="EPOXHYDRLASE"/>
</dbReference>
<dbReference type="GO" id="GO:0004301">
    <property type="term" value="F:epoxide hydrolase activity"/>
    <property type="evidence" value="ECO:0007669"/>
    <property type="project" value="TreeGrafter"/>
</dbReference>
<evidence type="ECO:0000313" key="8">
    <source>
        <dbReference type="Proteomes" id="UP000481858"/>
    </source>
</evidence>
<dbReference type="PIRSF" id="PIRSF001112">
    <property type="entry name" value="Epoxide_hydrolase"/>
    <property type="match status" value="1"/>
</dbReference>
<dbReference type="InterPro" id="IPR010497">
    <property type="entry name" value="Epoxide_hydro_N"/>
</dbReference>
<evidence type="ECO:0000259" key="6">
    <source>
        <dbReference type="Pfam" id="PF06441"/>
    </source>
</evidence>
<keyword evidence="2" id="KW-0058">Aromatic hydrocarbons catabolism</keyword>
<keyword evidence="8" id="KW-1185">Reference proteome</keyword>
<evidence type="ECO:0000256" key="2">
    <source>
        <dbReference type="ARBA" id="ARBA00022797"/>
    </source>
</evidence>
<proteinExistence type="inferred from homology"/>
<dbReference type="PANTHER" id="PTHR21661:SF35">
    <property type="entry name" value="EPOXIDE HYDROLASE"/>
    <property type="match status" value="1"/>
</dbReference>
<protein>
    <recommendedName>
        <fullName evidence="6">Epoxide hydrolase N-terminal domain-containing protein</fullName>
    </recommendedName>
</protein>
<dbReference type="InParanoid" id="A0A7C8MMU6"/>
<evidence type="ECO:0000256" key="3">
    <source>
        <dbReference type="ARBA" id="ARBA00022801"/>
    </source>
</evidence>
<evidence type="ECO:0000313" key="7">
    <source>
        <dbReference type="EMBL" id="KAF2966308.1"/>
    </source>
</evidence>
<comment type="similarity">
    <text evidence="1">Belongs to the peptidase S33 family.</text>
</comment>
<comment type="caution">
    <text evidence="7">The sequence shown here is derived from an EMBL/GenBank/DDBJ whole genome shotgun (WGS) entry which is preliminary data.</text>
</comment>
<dbReference type="PANTHER" id="PTHR21661">
    <property type="entry name" value="EPOXIDE HYDROLASE 1-RELATED"/>
    <property type="match status" value="1"/>
</dbReference>
<dbReference type="Gene3D" id="3.40.50.1820">
    <property type="entry name" value="alpha/beta hydrolase"/>
    <property type="match status" value="1"/>
</dbReference>
<accession>A0A7C8MMU6</accession>
<keyword evidence="5" id="KW-0732">Signal</keyword>
<keyword evidence="3" id="KW-0378">Hydrolase</keyword>
<dbReference type="InterPro" id="IPR000639">
    <property type="entry name" value="Epox_hydrolase-like"/>
</dbReference>
<feature type="domain" description="Epoxide hydrolase N-terminal" evidence="6">
    <location>
        <begin position="33"/>
        <end position="138"/>
    </location>
</feature>
<sequence>MPFPMMTLRVLSTIFIVGLIPSVAWGSGVHSLEPFKVDLSDKVSHMKDLIEKTNLPENEVNTGVGTSLGITLNALKSLKDQWLTSFDWETEEVSINKLSQYTTTIEDLDIHFVHEPSNDPEAIPLILLHGWPSSFLEFSAIVEPLRSNSNGTSTSRPFHVVVPSLPGFAFSSAAPVNWTVTDTARVFNTLMVDILGYKTYAVHGTDWGSLVAGELYGNFNQTVRALHLSFIPKTPYNREELAERNITLKPEEELPLDVFLEWQKTGTGYFQLLSTKPNTISLALQDNPVGQLAWIGQIYIDGSDPRRGTGPSLLTDNEILRTVSLSYLSGSFASAGYIYQQNNGAFNQEYTRAKTDAPLLFSGFPYNNGAWPDASIAMIGNHVNTTYHDFGGHFAALDNPPALIEDIRKIAAYWES</sequence>
<dbReference type="SUPFAM" id="SSF53474">
    <property type="entry name" value="alpha/beta-Hydrolases"/>
    <property type="match status" value="1"/>
</dbReference>
<evidence type="ECO:0000256" key="5">
    <source>
        <dbReference type="SAM" id="SignalP"/>
    </source>
</evidence>
<name>A0A7C8MMU6_9PEZI</name>
<dbReference type="Pfam" id="PF06441">
    <property type="entry name" value="EHN"/>
    <property type="match status" value="1"/>
</dbReference>
<feature type="active site" description="Proton acceptor" evidence="4">
    <location>
        <position position="393"/>
    </location>
</feature>
<gene>
    <name evidence="7" type="ORF">GQX73_g7264</name>
</gene>
<evidence type="ECO:0000256" key="4">
    <source>
        <dbReference type="PIRSR" id="PIRSR001112-1"/>
    </source>
</evidence>
<feature type="active site" description="Nucleophile" evidence="4">
    <location>
        <position position="206"/>
    </location>
</feature>
<dbReference type="OrthoDB" id="7130006at2759"/>
<feature type="chain" id="PRO_5028890351" description="Epoxide hydrolase N-terminal domain-containing protein" evidence="5">
    <location>
        <begin position="27"/>
        <end position="416"/>
    </location>
</feature>
<dbReference type="EMBL" id="WUBL01000092">
    <property type="protein sequence ID" value="KAF2966308.1"/>
    <property type="molecule type" value="Genomic_DNA"/>
</dbReference>
<evidence type="ECO:0000256" key="1">
    <source>
        <dbReference type="ARBA" id="ARBA00010088"/>
    </source>
</evidence>